<proteinExistence type="predicted"/>
<name>A0AAW2JGG3_9LAMI</name>
<sequence length="55" mass="6327">ICSGVTAVKCLYKYIYKGHDKVAIHISPNDDENLVDEIKFQDARWVSAQEAMWNI</sequence>
<organism evidence="1">
    <name type="scientific">Sesamum angustifolium</name>
    <dbReference type="NCBI Taxonomy" id="2727405"/>
    <lineage>
        <taxon>Eukaryota</taxon>
        <taxon>Viridiplantae</taxon>
        <taxon>Streptophyta</taxon>
        <taxon>Embryophyta</taxon>
        <taxon>Tracheophyta</taxon>
        <taxon>Spermatophyta</taxon>
        <taxon>Magnoliopsida</taxon>
        <taxon>eudicotyledons</taxon>
        <taxon>Gunneridae</taxon>
        <taxon>Pentapetalae</taxon>
        <taxon>asterids</taxon>
        <taxon>lamiids</taxon>
        <taxon>Lamiales</taxon>
        <taxon>Pedaliaceae</taxon>
        <taxon>Sesamum</taxon>
    </lineage>
</organism>
<protein>
    <submittedName>
        <fullName evidence="1">Uncharacterized protein</fullName>
    </submittedName>
</protein>
<dbReference type="EMBL" id="JACGWK010001022">
    <property type="protein sequence ID" value="KAL0293462.1"/>
    <property type="molecule type" value="Genomic_DNA"/>
</dbReference>
<reference evidence="1" key="2">
    <citation type="journal article" date="2024" name="Plant">
        <title>Genomic evolution and insights into agronomic trait innovations of Sesamum species.</title>
        <authorList>
            <person name="Miao H."/>
            <person name="Wang L."/>
            <person name="Qu L."/>
            <person name="Liu H."/>
            <person name="Sun Y."/>
            <person name="Le M."/>
            <person name="Wang Q."/>
            <person name="Wei S."/>
            <person name="Zheng Y."/>
            <person name="Lin W."/>
            <person name="Duan Y."/>
            <person name="Cao H."/>
            <person name="Xiong S."/>
            <person name="Wang X."/>
            <person name="Wei L."/>
            <person name="Li C."/>
            <person name="Ma Q."/>
            <person name="Ju M."/>
            <person name="Zhao R."/>
            <person name="Li G."/>
            <person name="Mu C."/>
            <person name="Tian Q."/>
            <person name="Mei H."/>
            <person name="Zhang T."/>
            <person name="Gao T."/>
            <person name="Zhang H."/>
        </authorList>
    </citation>
    <scope>NUCLEOTIDE SEQUENCE</scope>
    <source>
        <strain evidence="1">G01</strain>
    </source>
</reference>
<dbReference type="AlphaFoldDB" id="A0AAW2JGG3"/>
<feature type="non-terminal residue" evidence="1">
    <location>
        <position position="1"/>
    </location>
</feature>
<comment type="caution">
    <text evidence="1">The sequence shown here is derived from an EMBL/GenBank/DDBJ whole genome shotgun (WGS) entry which is preliminary data.</text>
</comment>
<evidence type="ECO:0000313" key="1">
    <source>
        <dbReference type="EMBL" id="KAL0293462.1"/>
    </source>
</evidence>
<gene>
    <name evidence="1" type="ORF">Sangu_3237300</name>
</gene>
<accession>A0AAW2JGG3</accession>
<reference evidence="1" key="1">
    <citation type="submission" date="2020-06" db="EMBL/GenBank/DDBJ databases">
        <authorList>
            <person name="Li T."/>
            <person name="Hu X."/>
            <person name="Zhang T."/>
            <person name="Song X."/>
            <person name="Zhang H."/>
            <person name="Dai N."/>
            <person name="Sheng W."/>
            <person name="Hou X."/>
            <person name="Wei L."/>
        </authorList>
    </citation>
    <scope>NUCLEOTIDE SEQUENCE</scope>
    <source>
        <strain evidence="1">G01</strain>
        <tissue evidence="1">Leaf</tissue>
    </source>
</reference>